<gene>
    <name evidence="1" type="ORF">LCGC14_0407190</name>
</gene>
<dbReference type="AlphaFoldDB" id="A0A0F9T0V1"/>
<name>A0A0F9T0V1_9ZZZZ</name>
<protein>
    <submittedName>
        <fullName evidence="1">Uncharacterized protein</fullName>
    </submittedName>
</protein>
<evidence type="ECO:0000313" key="1">
    <source>
        <dbReference type="EMBL" id="KKN72864.1"/>
    </source>
</evidence>
<dbReference type="EMBL" id="LAZR01000354">
    <property type="protein sequence ID" value="KKN72864.1"/>
    <property type="molecule type" value="Genomic_DNA"/>
</dbReference>
<proteinExistence type="predicted"/>
<accession>A0A0F9T0V1</accession>
<sequence>MPDINEATKERVRRELKVDLDESEPEAIAWAVKKAKAKYKRELNGNTE</sequence>
<reference evidence="1" key="1">
    <citation type="journal article" date="2015" name="Nature">
        <title>Complex archaea that bridge the gap between prokaryotes and eukaryotes.</title>
        <authorList>
            <person name="Spang A."/>
            <person name="Saw J.H."/>
            <person name="Jorgensen S.L."/>
            <person name="Zaremba-Niedzwiedzka K."/>
            <person name="Martijn J."/>
            <person name="Lind A.E."/>
            <person name="van Eijk R."/>
            <person name="Schleper C."/>
            <person name="Guy L."/>
            <person name="Ettema T.J."/>
        </authorList>
    </citation>
    <scope>NUCLEOTIDE SEQUENCE</scope>
</reference>
<organism evidence="1">
    <name type="scientific">marine sediment metagenome</name>
    <dbReference type="NCBI Taxonomy" id="412755"/>
    <lineage>
        <taxon>unclassified sequences</taxon>
        <taxon>metagenomes</taxon>
        <taxon>ecological metagenomes</taxon>
    </lineage>
</organism>
<comment type="caution">
    <text evidence="1">The sequence shown here is derived from an EMBL/GenBank/DDBJ whole genome shotgun (WGS) entry which is preliminary data.</text>
</comment>